<keyword evidence="3" id="KW-1185">Reference proteome</keyword>
<dbReference type="SMART" id="SM00317">
    <property type="entry name" value="SET"/>
    <property type="match status" value="1"/>
</dbReference>
<reference evidence="2 3" key="1">
    <citation type="journal article" date="2014" name="PLoS ONE">
        <title>Physiological and genomic features of a novel sulfur-oxidizing gammaproteobacterium belonging to a previously uncultivated symbiotic lineage isolated from a hydrothermal vent.</title>
        <authorList>
            <person name="Nunoura T."/>
            <person name="Takaki Y."/>
            <person name="Kazama H."/>
            <person name="Kakuta J."/>
            <person name="Shimamura S."/>
            <person name="Makita H."/>
            <person name="Hirai M."/>
            <person name="Miyazaki M."/>
            <person name="Takai K."/>
        </authorList>
    </citation>
    <scope>NUCLEOTIDE SEQUENCE [LARGE SCALE GENOMIC DNA]</scope>
    <source>
        <strain evidence="2 3">Hiromi1</strain>
    </source>
</reference>
<protein>
    <recommendedName>
        <fullName evidence="1">SET domain-containing protein</fullName>
    </recommendedName>
</protein>
<evidence type="ECO:0000259" key="1">
    <source>
        <dbReference type="PROSITE" id="PS50280"/>
    </source>
</evidence>
<dbReference type="AlphaFoldDB" id="A0A7U6JHN6"/>
<dbReference type="KEGG" id="tbn:TBH_C0953"/>
<feature type="domain" description="SET" evidence="1">
    <location>
        <begin position="17"/>
        <end position="112"/>
    </location>
</feature>
<dbReference type="Pfam" id="PF00856">
    <property type="entry name" value="SET"/>
    <property type="match status" value="1"/>
</dbReference>
<name>A0A7U6JHN6_9GAMM</name>
<dbReference type="EMBL" id="AP012273">
    <property type="protein sequence ID" value="BAO43883.1"/>
    <property type="molecule type" value="Genomic_DNA"/>
</dbReference>
<gene>
    <name evidence="2" type="ORF">TBH_C0953</name>
</gene>
<proteinExistence type="predicted"/>
<accession>A0A7U6JHN6</accession>
<dbReference type="Proteomes" id="UP000031631">
    <property type="component" value="Chromosome"/>
</dbReference>
<dbReference type="InterPro" id="IPR001214">
    <property type="entry name" value="SET_dom"/>
</dbReference>
<sequence>MHMDCMNPIFLTRDLAYRLDVRQSGIHGRGVFARQDFQTGDYIGTYWGTKAREVTPYTLHVQNEDGTLFLIEGRNLLRYINHSDDPNAEFDGIHLIARRCIVAGEEITFDYSAGEGISFTH</sequence>
<dbReference type="PROSITE" id="PS50280">
    <property type="entry name" value="SET"/>
    <property type="match status" value="1"/>
</dbReference>
<dbReference type="SUPFAM" id="SSF82199">
    <property type="entry name" value="SET domain"/>
    <property type="match status" value="1"/>
</dbReference>
<dbReference type="Gene3D" id="2.170.270.10">
    <property type="entry name" value="SET domain"/>
    <property type="match status" value="1"/>
</dbReference>
<evidence type="ECO:0000313" key="3">
    <source>
        <dbReference type="Proteomes" id="UP000031631"/>
    </source>
</evidence>
<dbReference type="InterPro" id="IPR046341">
    <property type="entry name" value="SET_dom_sf"/>
</dbReference>
<evidence type="ECO:0000313" key="2">
    <source>
        <dbReference type="EMBL" id="BAO43883.1"/>
    </source>
</evidence>
<organism evidence="2 3">
    <name type="scientific">Thiolapillus brandeum</name>
    <dbReference type="NCBI Taxonomy" id="1076588"/>
    <lineage>
        <taxon>Bacteria</taxon>
        <taxon>Pseudomonadati</taxon>
        <taxon>Pseudomonadota</taxon>
        <taxon>Gammaproteobacteria</taxon>
        <taxon>Chromatiales</taxon>
        <taxon>Sedimenticolaceae</taxon>
        <taxon>Thiolapillus</taxon>
    </lineage>
</organism>